<organism evidence="1 2">
    <name type="scientific">Petralouisia muris</name>
    <dbReference type="NCBI Taxonomy" id="3032872"/>
    <lineage>
        <taxon>Bacteria</taxon>
        <taxon>Bacillati</taxon>
        <taxon>Bacillota</taxon>
        <taxon>Clostridia</taxon>
        <taxon>Lachnospirales</taxon>
        <taxon>Lachnospiraceae</taxon>
        <taxon>Petralouisia</taxon>
    </lineage>
</organism>
<accession>A0AC61RZ73</accession>
<name>A0AC61RZ73_9FIRM</name>
<sequence>MKKIIYPVILIVFLLYILIFPEEAVSAATLGLNLWYEKMLPTLLPFSILSYILIHSGVLDGFAKAVHRLLKHIFPVSSAGIYPLTAGLLFGFPMGSKITADLVTTGKMTREEGQRLFCVCNNISPVFIGSFILNDSLNRPDLRISSYLILYTPPLVLYMLQNSRRSFTVPEESLPSSGKPLKKTTSMSFQIIDAGIMNGLETLAKLGGYIIIFAILAQMTMLLPLSHPILKCLLIGFTEITNGISYTAGQNMDLSITYPLMMAYTAFGGISGFAQTASMVKECRFSMVPYLLTKLFQTISAYLLALLLIH</sequence>
<gene>
    <name evidence="1" type="ORF">E5329_06880</name>
</gene>
<keyword evidence="2" id="KW-1185">Reference proteome</keyword>
<protein>
    <submittedName>
        <fullName evidence="1">Uncharacterized protein</fullName>
    </submittedName>
</protein>
<dbReference type="Proteomes" id="UP000304953">
    <property type="component" value="Unassembled WGS sequence"/>
</dbReference>
<comment type="caution">
    <text evidence="1">The sequence shown here is derived from an EMBL/GenBank/DDBJ whole genome shotgun (WGS) entry which is preliminary data.</text>
</comment>
<dbReference type="EMBL" id="SRYA01000011">
    <property type="protein sequence ID" value="TGY96941.1"/>
    <property type="molecule type" value="Genomic_DNA"/>
</dbReference>
<reference evidence="1" key="1">
    <citation type="submission" date="2019-04" db="EMBL/GenBank/DDBJ databases">
        <title>Microbes associate with the intestines of laboratory mice.</title>
        <authorList>
            <person name="Navarre W."/>
            <person name="Wong E."/>
            <person name="Huang K."/>
            <person name="Tropini C."/>
            <person name="Ng K."/>
            <person name="Yu B."/>
        </authorList>
    </citation>
    <scope>NUCLEOTIDE SEQUENCE</scope>
    <source>
        <strain evidence="1">NM01_1-7b</strain>
    </source>
</reference>
<evidence type="ECO:0000313" key="1">
    <source>
        <dbReference type="EMBL" id="TGY96941.1"/>
    </source>
</evidence>
<proteinExistence type="predicted"/>
<evidence type="ECO:0000313" key="2">
    <source>
        <dbReference type="Proteomes" id="UP000304953"/>
    </source>
</evidence>